<evidence type="ECO:0000256" key="4">
    <source>
        <dbReference type="ARBA" id="ARBA00022821"/>
    </source>
</evidence>
<evidence type="ECO:0000256" key="5">
    <source>
        <dbReference type="ARBA" id="ARBA00022989"/>
    </source>
</evidence>
<evidence type="ECO:0000256" key="1">
    <source>
        <dbReference type="ARBA" id="ARBA00004141"/>
    </source>
</evidence>
<evidence type="ECO:0000256" key="9">
    <source>
        <dbReference type="SAM" id="Phobius"/>
    </source>
</evidence>
<dbReference type="PANTHER" id="PTHR31942">
    <property type="entry name" value="MLO-LIKE PROTEIN 1"/>
    <property type="match status" value="1"/>
</dbReference>
<keyword evidence="8" id="KW-0112">Calmodulin-binding</keyword>
<dbReference type="PANTHER" id="PTHR31942:SF52">
    <property type="entry name" value="MLO-LIKE PROTEIN 1"/>
    <property type="match status" value="1"/>
</dbReference>
<name>A0AAW1R8G1_9CHLO</name>
<feature type="transmembrane region" description="Helical" evidence="9">
    <location>
        <begin position="138"/>
        <end position="160"/>
    </location>
</feature>
<comment type="subcellular location">
    <subcellularLocation>
        <location evidence="1 8">Membrane</location>
        <topology evidence="1 8">Multi-pass membrane protein</topology>
    </subcellularLocation>
</comment>
<feature type="transmembrane region" description="Helical" evidence="9">
    <location>
        <begin position="45"/>
        <end position="70"/>
    </location>
</feature>
<keyword evidence="11" id="KW-1185">Reference proteome</keyword>
<dbReference type="AlphaFoldDB" id="A0AAW1R8G1"/>
<evidence type="ECO:0000256" key="7">
    <source>
        <dbReference type="ARBA" id="ARBA00023265"/>
    </source>
</evidence>
<comment type="function">
    <text evidence="8">May be involved in modulation of pathogen defense and leaf cell death.</text>
</comment>
<proteinExistence type="inferred from homology"/>
<feature type="transmembrane region" description="Helical" evidence="9">
    <location>
        <begin position="386"/>
        <end position="406"/>
    </location>
</feature>
<keyword evidence="6 8" id="KW-0472">Membrane</keyword>
<evidence type="ECO:0000256" key="8">
    <source>
        <dbReference type="RuleBase" id="RU280816"/>
    </source>
</evidence>
<evidence type="ECO:0000256" key="3">
    <source>
        <dbReference type="ARBA" id="ARBA00022692"/>
    </source>
</evidence>
<feature type="transmembrane region" description="Helical" evidence="9">
    <location>
        <begin position="270"/>
        <end position="294"/>
    </location>
</feature>
<accession>A0AAW1R8G1</accession>
<dbReference type="InterPro" id="IPR004326">
    <property type="entry name" value="Mlo"/>
</dbReference>
<dbReference type="EMBL" id="JALJOR010000001">
    <property type="protein sequence ID" value="KAK9829916.1"/>
    <property type="molecule type" value="Genomic_DNA"/>
</dbReference>
<sequence>MSSGPDLSSVPGWRVGLLFVTFLVILAVWNLLFACVKRLLLKSPGLLRVVAVVQEEILALGVISLAIAALQLPLGKICIDCPDCSDKEHCKVQATEACLQHYQGSSAYVDPTELDDEGHCPHGQQPFWPELVLEQAHLLLFLLAAAHIFYATICLVLCLWRMRSWRTWDQRAKGACRQACSLHAVPRVGSTPASHYGRACLMQFTTSMNSCMYLGVRRAFLQRLQLPSTFDFHAYVVDIMQVEFANAIEVQWIMWIIAVVWVSLPDTTYALFWMVGTFMLLSLVLGVHLVSVMMRLAAEAHSAKGERLQEGWLWDTFHGRMNTTSEAGGSVVKPLKSLKPGLAWLVQSPGDVFGLEAQEHSRPLDPDFKRLFWFGTPSIILHAQQYSYFQTALTVAWILLGIWQQLNWDLTSASGAEVYVVMIVANILLTLHSSLVVLPIYGLAQAVGVTSLPPEQVARFTCDPEAEESLEEEPIVAECKHSTELPVYDHASAALKDADQKTVQT</sequence>
<feature type="transmembrane region" description="Helical" evidence="9">
    <location>
        <begin position="12"/>
        <end position="33"/>
    </location>
</feature>
<reference evidence="10 11" key="1">
    <citation type="journal article" date="2024" name="Nat. Commun.">
        <title>Phylogenomics reveals the evolutionary origins of lichenization in chlorophyte algae.</title>
        <authorList>
            <person name="Puginier C."/>
            <person name="Libourel C."/>
            <person name="Otte J."/>
            <person name="Skaloud P."/>
            <person name="Haon M."/>
            <person name="Grisel S."/>
            <person name="Petersen M."/>
            <person name="Berrin J.G."/>
            <person name="Delaux P.M."/>
            <person name="Dal Grande F."/>
            <person name="Keller J."/>
        </authorList>
    </citation>
    <scope>NUCLEOTIDE SEQUENCE [LARGE SCALE GENOMIC DNA]</scope>
    <source>
        <strain evidence="10 11">SAG 2043</strain>
    </source>
</reference>
<keyword evidence="5 8" id="KW-1133">Transmembrane helix</keyword>
<gene>
    <name evidence="8" type="primary">MLO</name>
    <name evidence="10" type="ORF">WJX72_008632</name>
</gene>
<evidence type="ECO:0000313" key="11">
    <source>
        <dbReference type="Proteomes" id="UP001489004"/>
    </source>
</evidence>
<comment type="domain">
    <text evidence="8">The C-terminus contains a calmodulin-binding domain, which binds calmodulin in a calcium-dependent fashion.</text>
</comment>
<keyword evidence="3 8" id="KW-0812">Transmembrane</keyword>
<protein>
    <recommendedName>
        <fullName evidence="8">MLO-like protein</fullName>
    </recommendedName>
</protein>
<comment type="similarity">
    <text evidence="2 8">Belongs to the MLO family.</text>
</comment>
<dbReference type="GO" id="GO:0016020">
    <property type="term" value="C:membrane"/>
    <property type="evidence" value="ECO:0007669"/>
    <property type="project" value="UniProtKB-SubCell"/>
</dbReference>
<evidence type="ECO:0000256" key="6">
    <source>
        <dbReference type="ARBA" id="ARBA00023136"/>
    </source>
</evidence>
<evidence type="ECO:0000256" key="2">
    <source>
        <dbReference type="ARBA" id="ARBA00006574"/>
    </source>
</evidence>
<feature type="transmembrane region" description="Helical" evidence="9">
    <location>
        <begin position="418"/>
        <end position="441"/>
    </location>
</feature>
<evidence type="ECO:0000313" key="10">
    <source>
        <dbReference type="EMBL" id="KAK9829916.1"/>
    </source>
</evidence>
<dbReference type="GO" id="GO:0005516">
    <property type="term" value="F:calmodulin binding"/>
    <property type="evidence" value="ECO:0007669"/>
    <property type="project" value="UniProtKB-KW"/>
</dbReference>
<dbReference type="Proteomes" id="UP001489004">
    <property type="component" value="Unassembled WGS sequence"/>
</dbReference>
<organism evidence="10 11">
    <name type="scientific">[Myrmecia] bisecta</name>
    <dbReference type="NCBI Taxonomy" id="41462"/>
    <lineage>
        <taxon>Eukaryota</taxon>
        <taxon>Viridiplantae</taxon>
        <taxon>Chlorophyta</taxon>
        <taxon>core chlorophytes</taxon>
        <taxon>Trebouxiophyceae</taxon>
        <taxon>Trebouxiales</taxon>
        <taxon>Trebouxiaceae</taxon>
        <taxon>Myrmecia</taxon>
    </lineage>
</organism>
<keyword evidence="7 8" id="KW-0568">Pathogenesis-related protein</keyword>
<feature type="transmembrane region" description="Helical" evidence="9">
    <location>
        <begin position="244"/>
        <end position="264"/>
    </location>
</feature>
<keyword evidence="4 8" id="KW-0611">Plant defense</keyword>
<comment type="caution">
    <text evidence="10">The sequence shown here is derived from an EMBL/GenBank/DDBJ whole genome shotgun (WGS) entry which is preliminary data.</text>
</comment>
<dbReference type="GO" id="GO:0006952">
    <property type="term" value="P:defense response"/>
    <property type="evidence" value="ECO:0007669"/>
    <property type="project" value="UniProtKB-KW"/>
</dbReference>
<dbReference type="Pfam" id="PF03094">
    <property type="entry name" value="Mlo"/>
    <property type="match status" value="2"/>
</dbReference>